<dbReference type="Gene3D" id="3.40.50.1820">
    <property type="entry name" value="alpha/beta hydrolase"/>
    <property type="match status" value="1"/>
</dbReference>
<dbReference type="RefSeq" id="WP_015828206.1">
    <property type="nucleotide sequence ID" value="NC_012982.1"/>
</dbReference>
<gene>
    <name evidence="2" type="ordered locus">Hbal_2376</name>
</gene>
<dbReference type="PANTHER" id="PTHR12277">
    <property type="entry name" value="ALPHA/BETA HYDROLASE DOMAIN-CONTAINING PROTEIN"/>
    <property type="match status" value="1"/>
</dbReference>
<dbReference type="EMBL" id="CP001678">
    <property type="protein sequence ID" value="ACT60056.1"/>
    <property type="molecule type" value="Genomic_DNA"/>
</dbReference>
<dbReference type="Proteomes" id="UP000002745">
    <property type="component" value="Chromosome"/>
</dbReference>
<evidence type="ECO:0000259" key="1">
    <source>
        <dbReference type="Pfam" id="PF12697"/>
    </source>
</evidence>
<dbReference type="SUPFAM" id="SSF53474">
    <property type="entry name" value="alpha/beta-Hydrolases"/>
    <property type="match status" value="1"/>
</dbReference>
<dbReference type="InterPro" id="IPR000073">
    <property type="entry name" value="AB_hydrolase_1"/>
</dbReference>
<name>C6XNB2_HIRBI</name>
<dbReference type="AlphaFoldDB" id="C6XNB2"/>
<protein>
    <recommendedName>
        <fullName evidence="1">AB hydrolase-1 domain-containing protein</fullName>
    </recommendedName>
</protein>
<sequence>MNFKLKLLGTILAGALGGAGCTISMSDDKIFNPPKWKEKASTQEELKFVDEDLLTSQWTKELEAPLVEGHLPADIEHGFVEVADYRIAYSVVKSSKSESDNSRPLILSCYGSAGDRPNLGVYYAKKLLPWGDVFEFDYPGYGDSTGTPSVDSVKAISSDIVSLANQLAGDRPLIFWGHSLGGFICPEMAALSEKLDGFVYETSALSAEEAAKEWKPWFLRIFPFIKMEPSTTPRDGDNATPLKDKDIPVLVLAGSKDKVLPAWLSRSLADALENQGNDTTYLEFENGTHINIPLEDDFAARAGPFFDKIQTQFEAKKQN</sequence>
<keyword evidence="3" id="KW-1185">Reference proteome</keyword>
<reference evidence="3" key="1">
    <citation type="journal article" date="2011" name="J. Bacteriol.">
        <title>Genome sequences of eight morphologically diverse alphaproteobacteria.</title>
        <authorList>
            <consortium name="US DOE Joint Genome Institute"/>
            <person name="Brown P.J."/>
            <person name="Kysela D.T."/>
            <person name="Buechlein A."/>
            <person name="Hemmerich C."/>
            <person name="Brun Y.V."/>
        </authorList>
    </citation>
    <scope>NUCLEOTIDE SEQUENCE [LARGE SCALE GENOMIC DNA]</scope>
    <source>
        <strain evidence="3">ATCC 49814 / DSM 5838 / IFAM 1418</strain>
    </source>
</reference>
<proteinExistence type="predicted"/>
<evidence type="ECO:0000313" key="2">
    <source>
        <dbReference type="EMBL" id="ACT60056.1"/>
    </source>
</evidence>
<dbReference type="eggNOG" id="COG1073">
    <property type="taxonomic scope" value="Bacteria"/>
</dbReference>
<dbReference type="KEGG" id="hba:Hbal_2376"/>
<dbReference type="STRING" id="582402.Hbal_2376"/>
<dbReference type="OrthoDB" id="9798884at2"/>
<feature type="domain" description="AB hydrolase-1" evidence="1">
    <location>
        <begin position="133"/>
        <end position="270"/>
    </location>
</feature>
<accession>C6XNB2</accession>
<organism evidence="2 3">
    <name type="scientific">Hirschia baltica (strain ATCC 49814 / DSM 5838 / IFAM 1418)</name>
    <dbReference type="NCBI Taxonomy" id="582402"/>
    <lineage>
        <taxon>Bacteria</taxon>
        <taxon>Pseudomonadati</taxon>
        <taxon>Pseudomonadota</taxon>
        <taxon>Alphaproteobacteria</taxon>
        <taxon>Hyphomonadales</taxon>
        <taxon>Hyphomonadaceae</taxon>
        <taxon>Hirschia</taxon>
    </lineage>
</organism>
<evidence type="ECO:0000313" key="3">
    <source>
        <dbReference type="Proteomes" id="UP000002745"/>
    </source>
</evidence>
<dbReference type="InterPro" id="IPR029058">
    <property type="entry name" value="AB_hydrolase_fold"/>
</dbReference>
<dbReference type="PROSITE" id="PS51257">
    <property type="entry name" value="PROKAR_LIPOPROTEIN"/>
    <property type="match status" value="1"/>
</dbReference>
<dbReference type="Pfam" id="PF12697">
    <property type="entry name" value="Abhydrolase_6"/>
    <property type="match status" value="1"/>
</dbReference>
<dbReference type="HOGENOM" id="CLU_862692_0_0_5"/>